<dbReference type="Gene3D" id="3.20.20.60">
    <property type="entry name" value="Phosphoenolpyruvate-binding domains"/>
    <property type="match status" value="1"/>
</dbReference>
<evidence type="ECO:0000256" key="3">
    <source>
        <dbReference type="ARBA" id="ARBA00022655"/>
    </source>
</evidence>
<feature type="binding site" evidence="5">
    <location>
        <position position="86"/>
    </location>
    <ligand>
        <name>Mg(2+)</name>
        <dbReference type="ChEBI" id="CHEBI:18420"/>
    </ligand>
</feature>
<dbReference type="InterPro" id="IPR003700">
    <property type="entry name" value="Pantoate_hydroxy_MeTrfase"/>
</dbReference>
<protein>
    <recommendedName>
        <fullName evidence="5">3-methyl-2-oxobutanoate hydroxymethyltransferase</fullName>
        <ecNumber evidence="5">2.1.2.11</ecNumber>
    </recommendedName>
    <alternativeName>
        <fullName evidence="5">Ketopantoate hydroxymethyltransferase</fullName>
        <shortName evidence="5">KPHMT</shortName>
    </alternativeName>
</protein>
<organism evidence="6 7">
    <name type="scientific">Arcanobacterium pinnipediorum</name>
    <dbReference type="NCBI Taxonomy" id="1503041"/>
    <lineage>
        <taxon>Bacteria</taxon>
        <taxon>Bacillati</taxon>
        <taxon>Actinomycetota</taxon>
        <taxon>Actinomycetes</taxon>
        <taxon>Actinomycetales</taxon>
        <taxon>Actinomycetaceae</taxon>
        <taxon>Arcanobacterium</taxon>
    </lineage>
</organism>
<keyword evidence="4 5" id="KW-0808">Transferase</keyword>
<feature type="active site" description="Proton acceptor" evidence="5">
    <location>
        <position position="183"/>
    </location>
</feature>
<evidence type="ECO:0000256" key="5">
    <source>
        <dbReference type="HAMAP-Rule" id="MF_00156"/>
    </source>
</evidence>
<dbReference type="InterPro" id="IPR040442">
    <property type="entry name" value="Pyrv_kinase-like_dom_sf"/>
</dbReference>
<evidence type="ECO:0000313" key="6">
    <source>
        <dbReference type="EMBL" id="USR80087.1"/>
    </source>
</evidence>
<keyword evidence="5" id="KW-0460">Magnesium</keyword>
<feature type="binding site" evidence="5">
    <location>
        <position position="117"/>
    </location>
    <ligand>
        <name>Mg(2+)</name>
        <dbReference type="ChEBI" id="CHEBI:18420"/>
    </ligand>
</feature>
<keyword evidence="5" id="KW-0963">Cytoplasm</keyword>
<dbReference type="InterPro" id="IPR015813">
    <property type="entry name" value="Pyrv/PenolPyrv_kinase-like_dom"/>
</dbReference>
<name>A0ABY5AIP0_9ACTO</name>
<dbReference type="NCBIfam" id="NF001452">
    <property type="entry name" value="PRK00311.1"/>
    <property type="match status" value="1"/>
</dbReference>
<evidence type="ECO:0000313" key="7">
    <source>
        <dbReference type="Proteomes" id="UP001056109"/>
    </source>
</evidence>
<keyword evidence="5" id="KW-0479">Metal-binding</keyword>
<evidence type="ECO:0000256" key="4">
    <source>
        <dbReference type="ARBA" id="ARBA00022679"/>
    </source>
</evidence>
<dbReference type="HAMAP" id="MF_00156">
    <property type="entry name" value="PanB"/>
    <property type="match status" value="1"/>
</dbReference>
<dbReference type="Proteomes" id="UP001056109">
    <property type="component" value="Chromosome"/>
</dbReference>
<sequence>MTIKRVRAHHLAQMKAEGTPITMLTSYDAITTRIFDEAGTDMLLVGDSYANVMLGFDSTTQVGIDEMVLATSAVARVARRAFVVADLPFGSYETSPADAVANAVKLIRAGASAVKLEGGVRMAPTIEAIVRAGINVVAHIGYTPQSENALGGPRVQGRGDSADQVRKDAVAVAEAGAIAVVLELVPAAVATQITKDLAIPTIGIGAGEHTDGQVLVWTDMAGMTDWQPSFVKVFGDVGQELKKAALAYNAAVRARTFPDDQHRFND</sequence>
<dbReference type="GO" id="GO:0003864">
    <property type="term" value="F:3-methyl-2-oxobutanoate hydroxymethyltransferase activity"/>
    <property type="evidence" value="ECO:0007669"/>
    <property type="project" value="UniProtKB-EC"/>
</dbReference>
<proteinExistence type="inferred from homology"/>
<dbReference type="PANTHER" id="PTHR20881">
    <property type="entry name" value="3-METHYL-2-OXOBUTANOATE HYDROXYMETHYLTRANSFERASE"/>
    <property type="match status" value="1"/>
</dbReference>
<keyword evidence="7" id="KW-1185">Reference proteome</keyword>
<feature type="binding site" evidence="5">
    <location>
        <position position="47"/>
    </location>
    <ligand>
        <name>Mg(2+)</name>
        <dbReference type="ChEBI" id="CHEBI:18420"/>
    </ligand>
</feature>
<comment type="pathway">
    <text evidence="5">Cofactor biosynthesis; (R)-pantothenate biosynthesis; (R)-pantoate from 3-methyl-2-oxobutanoate: step 1/2.</text>
</comment>
<dbReference type="RefSeq" id="WP_252673937.1">
    <property type="nucleotide sequence ID" value="NZ_CP099547.1"/>
</dbReference>
<dbReference type="NCBIfam" id="TIGR00222">
    <property type="entry name" value="panB"/>
    <property type="match status" value="1"/>
</dbReference>
<dbReference type="PANTHER" id="PTHR20881:SF0">
    <property type="entry name" value="3-METHYL-2-OXOBUTANOATE HYDROXYMETHYLTRANSFERASE"/>
    <property type="match status" value="1"/>
</dbReference>
<evidence type="ECO:0000256" key="2">
    <source>
        <dbReference type="ARBA" id="ARBA00011424"/>
    </source>
</evidence>
<accession>A0ABY5AIP0</accession>
<comment type="subcellular location">
    <subcellularLocation>
        <location evidence="5">Cytoplasm</location>
    </subcellularLocation>
</comment>
<dbReference type="Pfam" id="PF02548">
    <property type="entry name" value="Pantoate_transf"/>
    <property type="match status" value="1"/>
</dbReference>
<evidence type="ECO:0000256" key="1">
    <source>
        <dbReference type="ARBA" id="ARBA00008676"/>
    </source>
</evidence>
<dbReference type="CDD" id="cd06557">
    <property type="entry name" value="KPHMT-like"/>
    <property type="match status" value="1"/>
</dbReference>
<keyword evidence="3 5" id="KW-0566">Pantothenate biosynthesis</keyword>
<feature type="binding site" evidence="5">
    <location>
        <position position="86"/>
    </location>
    <ligand>
        <name>3-methyl-2-oxobutanoate</name>
        <dbReference type="ChEBI" id="CHEBI:11851"/>
    </ligand>
</feature>
<feature type="binding site" evidence="5">
    <location>
        <position position="115"/>
    </location>
    <ligand>
        <name>3-methyl-2-oxobutanoate</name>
        <dbReference type="ChEBI" id="CHEBI:11851"/>
    </ligand>
</feature>
<comment type="similarity">
    <text evidence="1 5">Belongs to the PanB family.</text>
</comment>
<comment type="function">
    <text evidence="5">Catalyzes the reversible reaction in which hydroxymethyl group from 5,10-methylenetetrahydrofolate is transferred onto alpha-ketoisovalerate to form ketopantoate.</text>
</comment>
<dbReference type="EC" id="2.1.2.11" evidence="5"/>
<gene>
    <name evidence="5 6" type="primary">panB</name>
    <name evidence="6" type="ORF">NG665_03700</name>
</gene>
<comment type="subunit">
    <text evidence="2 5">Homodecamer; pentamer of dimers.</text>
</comment>
<dbReference type="EMBL" id="CP099547">
    <property type="protein sequence ID" value="USR80087.1"/>
    <property type="molecule type" value="Genomic_DNA"/>
</dbReference>
<dbReference type="PIRSF" id="PIRSF000388">
    <property type="entry name" value="Pantoate_hydroxy_MeTrfase"/>
    <property type="match status" value="1"/>
</dbReference>
<dbReference type="SUPFAM" id="SSF51621">
    <property type="entry name" value="Phosphoenolpyruvate/pyruvate domain"/>
    <property type="match status" value="1"/>
</dbReference>
<feature type="binding site" evidence="5">
    <location>
        <begin position="47"/>
        <end position="48"/>
    </location>
    <ligand>
        <name>3-methyl-2-oxobutanoate</name>
        <dbReference type="ChEBI" id="CHEBI:11851"/>
    </ligand>
</feature>
<reference evidence="6" key="1">
    <citation type="submission" date="2022-06" db="EMBL/GenBank/DDBJ databases">
        <title>Complete Genome Sequence of Arcanobacterium pinnipediorum strain DSM 28752 isolated from a harbour seal.</title>
        <authorList>
            <person name="Borowiak M."/>
            <person name="Kreitlow A."/>
            <person name="Alssahen M."/>
            <person name="Malorny B."/>
            <person name="Laemmler C."/>
            <person name="Prenger-Berninghoff E."/>
            <person name="Siebert U."/>
            <person name="Ploetz M."/>
            <person name="Abdulmawjood A."/>
        </authorList>
    </citation>
    <scope>NUCLEOTIDE SEQUENCE</scope>
    <source>
        <strain evidence="6">DSM 28752</strain>
    </source>
</reference>
<comment type="catalytic activity">
    <reaction evidence="5">
        <text>(6R)-5,10-methylene-5,6,7,8-tetrahydrofolate + 3-methyl-2-oxobutanoate + H2O = 2-dehydropantoate + (6S)-5,6,7,8-tetrahydrofolate</text>
        <dbReference type="Rhea" id="RHEA:11824"/>
        <dbReference type="ChEBI" id="CHEBI:11561"/>
        <dbReference type="ChEBI" id="CHEBI:11851"/>
        <dbReference type="ChEBI" id="CHEBI:15377"/>
        <dbReference type="ChEBI" id="CHEBI:15636"/>
        <dbReference type="ChEBI" id="CHEBI:57453"/>
        <dbReference type="EC" id="2.1.2.11"/>
    </reaction>
</comment>
<comment type="cofactor">
    <cofactor evidence="5">
        <name>Mg(2+)</name>
        <dbReference type="ChEBI" id="CHEBI:18420"/>
    </cofactor>
    <text evidence="5">Binds 1 Mg(2+) ion per subunit.</text>
</comment>